<dbReference type="VEuPathDB" id="VectorBase:AMAM007712"/>
<evidence type="ECO:0000313" key="3">
    <source>
        <dbReference type="Proteomes" id="UP000075901"/>
    </source>
</evidence>
<dbReference type="AlphaFoldDB" id="A0A182SIZ4"/>
<reference evidence="3" key="1">
    <citation type="submission" date="2013-09" db="EMBL/GenBank/DDBJ databases">
        <title>The Genome Sequence of Anopheles maculatus species B.</title>
        <authorList>
            <consortium name="The Broad Institute Genomics Platform"/>
            <person name="Neafsey D.E."/>
            <person name="Besansky N."/>
            <person name="Howell P."/>
            <person name="Walton C."/>
            <person name="Young S.K."/>
            <person name="Zeng Q."/>
            <person name="Gargeya S."/>
            <person name="Fitzgerald M."/>
            <person name="Haas B."/>
            <person name="Abouelleil A."/>
            <person name="Allen A.W."/>
            <person name="Alvarado L."/>
            <person name="Arachchi H.M."/>
            <person name="Berlin A.M."/>
            <person name="Chapman S.B."/>
            <person name="Gainer-Dewar J."/>
            <person name="Goldberg J."/>
            <person name="Griggs A."/>
            <person name="Gujja S."/>
            <person name="Hansen M."/>
            <person name="Howarth C."/>
            <person name="Imamovic A."/>
            <person name="Ireland A."/>
            <person name="Larimer J."/>
            <person name="McCowan C."/>
            <person name="Murphy C."/>
            <person name="Pearson M."/>
            <person name="Poon T.W."/>
            <person name="Priest M."/>
            <person name="Roberts A."/>
            <person name="Saif S."/>
            <person name="Shea T."/>
            <person name="Sisk P."/>
            <person name="Sykes S."/>
            <person name="Wortman J."/>
            <person name="Nusbaum C."/>
            <person name="Birren B."/>
        </authorList>
    </citation>
    <scope>NUCLEOTIDE SEQUENCE [LARGE SCALE GENOMIC DNA]</scope>
    <source>
        <strain evidence="3">maculatus3</strain>
    </source>
</reference>
<reference evidence="2" key="2">
    <citation type="submission" date="2020-05" db="UniProtKB">
        <authorList>
            <consortium name="EnsemblMetazoa"/>
        </authorList>
    </citation>
    <scope>IDENTIFICATION</scope>
    <source>
        <strain evidence="2">maculatus3</strain>
    </source>
</reference>
<dbReference type="Proteomes" id="UP000075901">
    <property type="component" value="Unassembled WGS sequence"/>
</dbReference>
<keyword evidence="3" id="KW-1185">Reference proteome</keyword>
<proteinExistence type="predicted"/>
<feature type="compositionally biased region" description="Basic and acidic residues" evidence="1">
    <location>
        <begin position="72"/>
        <end position="93"/>
    </location>
</feature>
<feature type="compositionally biased region" description="Polar residues" evidence="1">
    <location>
        <begin position="269"/>
        <end position="302"/>
    </location>
</feature>
<evidence type="ECO:0000313" key="2">
    <source>
        <dbReference type="EnsemblMetazoa" id="AMAM007712-PA"/>
    </source>
</evidence>
<feature type="compositionally biased region" description="Basic and acidic residues" evidence="1">
    <location>
        <begin position="358"/>
        <end position="399"/>
    </location>
</feature>
<organism evidence="2 3">
    <name type="scientific">Anopheles maculatus</name>
    <dbReference type="NCBI Taxonomy" id="74869"/>
    <lineage>
        <taxon>Eukaryota</taxon>
        <taxon>Metazoa</taxon>
        <taxon>Ecdysozoa</taxon>
        <taxon>Arthropoda</taxon>
        <taxon>Hexapoda</taxon>
        <taxon>Insecta</taxon>
        <taxon>Pterygota</taxon>
        <taxon>Neoptera</taxon>
        <taxon>Endopterygota</taxon>
        <taxon>Diptera</taxon>
        <taxon>Nematocera</taxon>
        <taxon>Culicoidea</taxon>
        <taxon>Culicidae</taxon>
        <taxon>Anophelinae</taxon>
        <taxon>Anopheles</taxon>
        <taxon>Anopheles maculatus group</taxon>
    </lineage>
</organism>
<evidence type="ECO:0000256" key="1">
    <source>
        <dbReference type="SAM" id="MobiDB-lite"/>
    </source>
</evidence>
<feature type="compositionally biased region" description="Polar residues" evidence="1">
    <location>
        <begin position="218"/>
        <end position="233"/>
    </location>
</feature>
<feature type="compositionally biased region" description="Basic and acidic residues" evidence="1">
    <location>
        <begin position="202"/>
        <end position="214"/>
    </location>
</feature>
<accession>A0A182SIZ4</accession>
<feature type="region of interest" description="Disordered" evidence="1">
    <location>
        <begin position="72"/>
        <end position="416"/>
    </location>
</feature>
<name>A0A182SIZ4_9DIPT</name>
<protein>
    <submittedName>
        <fullName evidence="2">Uncharacterized protein</fullName>
    </submittedName>
</protein>
<sequence length="416" mass="47443">MELLQKPKSTVYLSDESPTVLNRSHSFSDGELNYSKRVHDCYDKYEFVDGRKHYLLKDERLKERLNDRYGRERAVGYERSGDRRGRCDEEYERKGRRMLPDGEEDDPFRRPEMFPKCKSRSSSLVSNEEGEVRLRRKVYHSDSAEDDDGGEEEEGDDEVFESSFSRGRNSSFNGKSSLKRRARYDTRRTSSLEGLDQFLANLKDRDRHDRHGGREGTYGSSKSDSARHSSVSINEKPEYFEYAKSPSSPYCTSAGGSGRSASSRKPANYASTLSSNKSSNGVALLQTTPKRPSMKKSSNTSMAGDDGGGRSRSHDRHSNRSGSPSTASGTRDHPQRRTRASHSDYDVRGRSRYGGHNGGRDAYRQRDRERDRDRNSSDQERDRDLSDREQRESRERGELDQSLSNTEGTPEDKIGR</sequence>
<feature type="compositionally biased region" description="Acidic residues" evidence="1">
    <location>
        <begin position="144"/>
        <end position="160"/>
    </location>
</feature>
<feature type="compositionally biased region" description="Low complexity" evidence="1">
    <location>
        <begin position="162"/>
        <end position="174"/>
    </location>
</feature>
<dbReference type="EnsemblMetazoa" id="AMAM007712-RA">
    <property type="protein sequence ID" value="AMAM007712-PA"/>
    <property type="gene ID" value="AMAM007712"/>
</dbReference>
<feature type="compositionally biased region" description="Basic and acidic residues" evidence="1">
    <location>
        <begin position="330"/>
        <end position="349"/>
    </location>
</feature>